<feature type="coiled-coil region" evidence="1">
    <location>
        <begin position="475"/>
        <end position="602"/>
    </location>
</feature>
<proteinExistence type="predicted"/>
<feature type="region of interest" description="Disordered" evidence="2">
    <location>
        <begin position="645"/>
        <end position="678"/>
    </location>
</feature>
<dbReference type="PANTHER" id="PTHR34251:SF1">
    <property type="entry name" value="LEUCINE, GLUTAMATE AND LYSINE RICH 1"/>
    <property type="match status" value="1"/>
</dbReference>
<dbReference type="Proteomes" id="UP000663879">
    <property type="component" value="Unassembled WGS sequence"/>
</dbReference>
<dbReference type="OrthoDB" id="10256467at2759"/>
<evidence type="ECO:0000256" key="2">
    <source>
        <dbReference type="SAM" id="MobiDB-lite"/>
    </source>
</evidence>
<name>A0A814E377_9BILA</name>
<evidence type="ECO:0000256" key="1">
    <source>
        <dbReference type="SAM" id="Coils"/>
    </source>
</evidence>
<reference evidence="3" key="1">
    <citation type="submission" date="2021-02" db="EMBL/GenBank/DDBJ databases">
        <authorList>
            <person name="Nowell W R."/>
        </authorList>
    </citation>
    <scope>NUCLEOTIDE SEQUENCE</scope>
    <source>
        <strain evidence="3">Ploen Becks lab</strain>
    </source>
</reference>
<sequence length="756" mass="88938">MNNSESTFHKHVPVFPLPEEILKMERDETVCQFCGVSYLIHNEIKKLEDKIKELEVKLKDYDLMKNKILNYDQINDDLNLKVQDLEEKLSDRIQIISSLNNDIESKNIEKARLNRKIEDLENENYLNISKIEGLKNKMLKYELVVKETELKLSTQKSDLKLIELNTKDQLSFMTQCMNSLRTQVDRYAQKISKESLDKSEIENDLRSQVKELLRENDSFKETLSSYTKQISSFQGVKNELETQIHILQNKLTQSDELNTKFVHYEREKRKLLEENSNLRQEMDKIKLNSNNLVIENSELNEKLSLVQEKIDQANLKYQNDLKIKNDEMQRYKNELVQVKKRYADQEKFESEILANNQNNLSEINRLKLEVNKANDQINDLESEIKQLTLAHQCQITQLKDSFKEKMKRNNEWPDKLESELKKEREKHAHEINKIQDELKQNFKLELEVHNQKYDELYIKYQKMISENESISKTSLAKLQSDNRNLIEQLKNIHEEKLKNEKKLKTDLENLRVITKDLHERLDKYSNDDTETSNENLKTKMIQKDSIIDELESKLKNHESQIENFKEEIRVLQETVHNECLERDELLEKLEKARDELLMFKKNAYSSQQLIPLNTSMNRSPKSHNQQALINLDYAKNTSDIESQKQNMSLNTSIRRNSTPNALNRTGSEKSQPESISKVVNDTTTGRQQRAKLINRETLSLLNTNQSNEPIQLFKKINELSNITNKNKSGLNHSGNLINSSNAENKKRISLLLARKS</sequence>
<gene>
    <name evidence="3" type="ORF">OXX778_LOCUS14576</name>
</gene>
<comment type="caution">
    <text evidence="3">The sequence shown here is derived from an EMBL/GenBank/DDBJ whole genome shotgun (WGS) entry which is preliminary data.</text>
</comment>
<feature type="coiled-coil region" evidence="1">
    <location>
        <begin position="44"/>
        <end position="151"/>
    </location>
</feature>
<feature type="coiled-coil region" evidence="1">
    <location>
        <begin position="202"/>
        <end position="390"/>
    </location>
</feature>
<keyword evidence="4" id="KW-1185">Reference proteome</keyword>
<feature type="compositionally biased region" description="Polar residues" evidence="2">
    <location>
        <begin position="645"/>
        <end position="665"/>
    </location>
</feature>
<evidence type="ECO:0000313" key="3">
    <source>
        <dbReference type="EMBL" id="CAF0964067.1"/>
    </source>
</evidence>
<dbReference type="EMBL" id="CAJNOC010003024">
    <property type="protein sequence ID" value="CAF0964067.1"/>
    <property type="molecule type" value="Genomic_DNA"/>
</dbReference>
<dbReference type="InterPro" id="IPR038799">
    <property type="entry name" value="LEKR1"/>
</dbReference>
<dbReference type="PANTHER" id="PTHR34251">
    <property type="entry name" value="LEUCINE-, GLUTAMATE- AND LYSINE-RICH PROTEIN 1"/>
    <property type="match status" value="1"/>
</dbReference>
<accession>A0A814E377</accession>
<dbReference type="AlphaFoldDB" id="A0A814E377"/>
<protein>
    <submittedName>
        <fullName evidence="3">Uncharacterized protein</fullName>
    </submittedName>
</protein>
<organism evidence="3 4">
    <name type="scientific">Brachionus calyciflorus</name>
    <dbReference type="NCBI Taxonomy" id="104777"/>
    <lineage>
        <taxon>Eukaryota</taxon>
        <taxon>Metazoa</taxon>
        <taxon>Spiralia</taxon>
        <taxon>Gnathifera</taxon>
        <taxon>Rotifera</taxon>
        <taxon>Eurotatoria</taxon>
        <taxon>Monogononta</taxon>
        <taxon>Pseudotrocha</taxon>
        <taxon>Ploima</taxon>
        <taxon>Brachionidae</taxon>
        <taxon>Brachionus</taxon>
    </lineage>
</organism>
<evidence type="ECO:0000313" key="4">
    <source>
        <dbReference type="Proteomes" id="UP000663879"/>
    </source>
</evidence>
<keyword evidence="1" id="KW-0175">Coiled coil</keyword>